<keyword evidence="7" id="KW-0675">Receptor</keyword>
<evidence type="ECO:0000256" key="2">
    <source>
        <dbReference type="ARBA" id="ARBA00022692"/>
    </source>
</evidence>
<evidence type="ECO:0000256" key="1">
    <source>
        <dbReference type="ARBA" id="ARBA00004167"/>
    </source>
</evidence>
<comment type="subcellular location">
    <subcellularLocation>
        <location evidence="1">Membrane</location>
        <topology evidence="1">Single-pass membrane protein</topology>
    </subcellularLocation>
</comment>
<evidence type="ECO:0000313" key="14">
    <source>
        <dbReference type="Proteomes" id="UP000694383"/>
    </source>
</evidence>
<dbReference type="Ensembl" id="ENSOSIT00000039551.1">
    <property type="protein sequence ID" value="ENSOSIP00000037520.1"/>
    <property type="gene ID" value="ENSOSIG00000018598.1"/>
</dbReference>
<feature type="region of interest" description="Disordered" evidence="10">
    <location>
        <begin position="171"/>
        <end position="268"/>
    </location>
</feature>
<dbReference type="PRINTS" id="PR01265">
    <property type="entry name" value="LINKMODULE"/>
</dbReference>
<keyword evidence="4" id="KW-1133">Transmembrane helix</keyword>
<dbReference type="GO" id="GO:0004888">
    <property type="term" value="F:transmembrane signaling receptor activity"/>
    <property type="evidence" value="ECO:0007669"/>
    <property type="project" value="TreeGrafter"/>
</dbReference>
<keyword evidence="5" id="KW-0472">Membrane</keyword>
<evidence type="ECO:0000256" key="9">
    <source>
        <dbReference type="PROSITE-ProRule" id="PRU00323"/>
    </source>
</evidence>
<feature type="signal peptide" evidence="11">
    <location>
        <begin position="1"/>
        <end position="21"/>
    </location>
</feature>
<dbReference type="AlphaFoldDB" id="A0A8C8DXU1"/>
<keyword evidence="6 9" id="KW-1015">Disulfide bond</keyword>
<evidence type="ECO:0000256" key="11">
    <source>
        <dbReference type="SAM" id="SignalP"/>
    </source>
</evidence>
<dbReference type="GO" id="GO:0005540">
    <property type="term" value="F:hyaluronic acid binding"/>
    <property type="evidence" value="ECO:0007669"/>
    <property type="project" value="InterPro"/>
</dbReference>
<evidence type="ECO:0000259" key="12">
    <source>
        <dbReference type="PROSITE" id="PS50963"/>
    </source>
</evidence>
<dbReference type="GO" id="GO:0005886">
    <property type="term" value="C:plasma membrane"/>
    <property type="evidence" value="ECO:0007669"/>
    <property type="project" value="TreeGrafter"/>
</dbReference>
<evidence type="ECO:0000313" key="13">
    <source>
        <dbReference type="Ensembl" id="ENSOSIP00000037520.1"/>
    </source>
</evidence>
<evidence type="ECO:0000256" key="6">
    <source>
        <dbReference type="ARBA" id="ARBA00023157"/>
    </source>
</evidence>
<reference evidence="13" key="1">
    <citation type="submission" date="2025-08" db="UniProtKB">
        <authorList>
            <consortium name="Ensembl"/>
        </authorList>
    </citation>
    <scope>IDENTIFICATION</scope>
</reference>
<feature type="disulfide bond" evidence="9">
    <location>
        <begin position="69"/>
        <end position="90"/>
    </location>
</feature>
<evidence type="ECO:0000256" key="8">
    <source>
        <dbReference type="ARBA" id="ARBA00023180"/>
    </source>
</evidence>
<evidence type="ECO:0000256" key="7">
    <source>
        <dbReference type="ARBA" id="ARBA00023170"/>
    </source>
</evidence>
<keyword evidence="8" id="KW-0325">Glycoprotein</keyword>
<reference evidence="13" key="2">
    <citation type="submission" date="2025-09" db="UniProtKB">
        <authorList>
            <consortium name="Ensembl"/>
        </authorList>
    </citation>
    <scope>IDENTIFICATION</scope>
</reference>
<dbReference type="PANTHER" id="PTHR10225:SF2">
    <property type="entry name" value="LYMPHATIC VESSEL ENDOTHELIAL HYALURONIC ACID RECEPTOR 1"/>
    <property type="match status" value="1"/>
</dbReference>
<dbReference type="SMART" id="SM00445">
    <property type="entry name" value="LINK"/>
    <property type="match status" value="1"/>
</dbReference>
<dbReference type="InterPro" id="IPR016187">
    <property type="entry name" value="CTDL_fold"/>
</dbReference>
<sequence length="280" mass="30147">MFLWLHCLKLNLVAVIPQGYTSSGVFLLIEGGTYTLNFTAARDTCLSLNVTMATKAQMEWAIQHGLETCKFGWIAEMIAVIPRLKSDMMCGTGKTGVVPWNAPKHKKFAVFCFNSSGVFITVVQTQNLIFFTTLKPEIVTLQNKMNAPYFSIALENLEQHLSTSTVSSKFLTPSSRLKTPPTSPAAPALELTSTSPPSTPSPTAGSHKQLSFSSTSPLVQTMSPTGSSSSPLPLLSISNSSEDGFTFFTSTQTSGPSLSSESEPPKPNILMKYFPAGNAC</sequence>
<dbReference type="GeneTree" id="ENSGT00530000063822"/>
<dbReference type="GO" id="GO:0007155">
    <property type="term" value="P:cell adhesion"/>
    <property type="evidence" value="ECO:0007669"/>
    <property type="project" value="InterPro"/>
</dbReference>
<dbReference type="InterPro" id="IPR016186">
    <property type="entry name" value="C-type_lectin-like/link_sf"/>
</dbReference>
<dbReference type="Proteomes" id="UP000694383">
    <property type="component" value="Unplaced"/>
</dbReference>
<feature type="compositionally biased region" description="Polar residues" evidence="10">
    <location>
        <begin position="204"/>
        <end position="222"/>
    </location>
</feature>
<protein>
    <recommendedName>
        <fullName evidence="12">Link domain-containing protein</fullName>
    </recommendedName>
</protein>
<evidence type="ECO:0000256" key="4">
    <source>
        <dbReference type="ARBA" id="ARBA00022989"/>
    </source>
</evidence>
<name>A0A8C8DXU1_9TELE</name>
<dbReference type="SUPFAM" id="SSF56436">
    <property type="entry name" value="C-type lectin-like"/>
    <property type="match status" value="1"/>
</dbReference>
<keyword evidence="14" id="KW-1185">Reference proteome</keyword>
<feature type="compositionally biased region" description="Low complexity" evidence="10">
    <location>
        <begin position="223"/>
        <end position="262"/>
    </location>
</feature>
<evidence type="ECO:0000256" key="10">
    <source>
        <dbReference type="SAM" id="MobiDB-lite"/>
    </source>
</evidence>
<dbReference type="PANTHER" id="PTHR10225">
    <property type="entry name" value="HYALURONAN RECEPTOR"/>
    <property type="match status" value="1"/>
</dbReference>
<dbReference type="Gene3D" id="3.10.100.10">
    <property type="entry name" value="Mannose-Binding Protein A, subunit A"/>
    <property type="match status" value="1"/>
</dbReference>
<dbReference type="PROSITE" id="PS01241">
    <property type="entry name" value="LINK_1"/>
    <property type="match status" value="1"/>
</dbReference>
<dbReference type="InterPro" id="IPR000538">
    <property type="entry name" value="Link_dom"/>
</dbReference>
<proteinExistence type="predicted"/>
<evidence type="ECO:0000256" key="5">
    <source>
        <dbReference type="ARBA" id="ARBA00023136"/>
    </source>
</evidence>
<keyword evidence="2" id="KW-0812">Transmembrane</keyword>
<feature type="chain" id="PRO_5034388804" description="Link domain-containing protein" evidence="11">
    <location>
        <begin position="22"/>
        <end position="280"/>
    </location>
</feature>
<keyword evidence="3 11" id="KW-0732">Signal</keyword>
<accession>A0A8C8DXU1</accession>
<dbReference type="Pfam" id="PF00193">
    <property type="entry name" value="Xlink"/>
    <property type="match status" value="1"/>
</dbReference>
<evidence type="ECO:0000256" key="3">
    <source>
        <dbReference type="ARBA" id="ARBA00022729"/>
    </source>
</evidence>
<dbReference type="InterPro" id="IPR043210">
    <property type="entry name" value="CD44_antigen-like"/>
</dbReference>
<organism evidence="13 14">
    <name type="scientific">Oryzias sinensis</name>
    <name type="common">Chinese medaka</name>
    <dbReference type="NCBI Taxonomy" id="183150"/>
    <lineage>
        <taxon>Eukaryota</taxon>
        <taxon>Metazoa</taxon>
        <taxon>Chordata</taxon>
        <taxon>Craniata</taxon>
        <taxon>Vertebrata</taxon>
        <taxon>Euteleostomi</taxon>
        <taxon>Actinopterygii</taxon>
        <taxon>Neopterygii</taxon>
        <taxon>Teleostei</taxon>
        <taxon>Neoteleostei</taxon>
        <taxon>Acanthomorphata</taxon>
        <taxon>Ovalentaria</taxon>
        <taxon>Atherinomorphae</taxon>
        <taxon>Beloniformes</taxon>
        <taxon>Adrianichthyidae</taxon>
        <taxon>Oryziinae</taxon>
        <taxon>Oryzias</taxon>
    </lineage>
</organism>
<feature type="domain" description="Link" evidence="12">
    <location>
        <begin position="24"/>
        <end position="114"/>
    </location>
</feature>
<comment type="caution">
    <text evidence="9">Lacks conserved residue(s) required for the propagation of feature annotation.</text>
</comment>
<dbReference type="PROSITE" id="PS50963">
    <property type="entry name" value="LINK_2"/>
    <property type="match status" value="1"/>
</dbReference>